<proteinExistence type="predicted"/>
<evidence type="ECO:0008006" key="3">
    <source>
        <dbReference type="Google" id="ProtNLM"/>
    </source>
</evidence>
<dbReference type="RefSeq" id="WP_125419144.1">
    <property type="nucleotide sequence ID" value="NZ_RWIT01000003.1"/>
</dbReference>
<organism evidence="1 2">
    <name type="scientific">Hymenobacter rigui</name>
    <dbReference type="NCBI Taxonomy" id="334424"/>
    <lineage>
        <taxon>Bacteria</taxon>
        <taxon>Pseudomonadati</taxon>
        <taxon>Bacteroidota</taxon>
        <taxon>Cytophagia</taxon>
        <taxon>Cytophagales</taxon>
        <taxon>Hymenobacteraceae</taxon>
        <taxon>Hymenobacter</taxon>
    </lineage>
</organism>
<evidence type="ECO:0000313" key="2">
    <source>
        <dbReference type="Proteomes" id="UP000273500"/>
    </source>
</evidence>
<protein>
    <recommendedName>
        <fullName evidence="3">STAS/SEC14 domain-containing protein</fullName>
    </recommendedName>
</protein>
<sequence>MMVEQQPGVRVQYDAAASFLRAAWVAGQPLEQFRPALEALMRLSREQHVTRWLIDMHNIPPLGPTEQVWIGQEWFAEMARTPVEQLALVLPPDMHNYLVATAPVHDASLQPSFDLHFFTDAASAFHWLLEAMPHHPALWAEWQQPALCTGTPQ</sequence>
<dbReference type="AlphaFoldDB" id="A0A428KRY9"/>
<dbReference type="OrthoDB" id="880556at2"/>
<comment type="caution">
    <text evidence="1">The sequence shown here is derived from an EMBL/GenBank/DDBJ whole genome shotgun (WGS) entry which is preliminary data.</text>
</comment>
<evidence type="ECO:0000313" key="1">
    <source>
        <dbReference type="EMBL" id="RSK49285.1"/>
    </source>
</evidence>
<name>A0A428KRY9_9BACT</name>
<dbReference type="Proteomes" id="UP000273500">
    <property type="component" value="Unassembled WGS sequence"/>
</dbReference>
<keyword evidence="2" id="KW-1185">Reference proteome</keyword>
<reference evidence="1 2" key="1">
    <citation type="submission" date="2018-12" db="EMBL/GenBank/DDBJ databases">
        <authorList>
            <person name="Feng G."/>
            <person name="Zhu H."/>
        </authorList>
    </citation>
    <scope>NUCLEOTIDE SEQUENCE [LARGE SCALE GENOMIC DNA]</scope>
    <source>
        <strain evidence="1 2">KCTC 12533</strain>
    </source>
</reference>
<accession>A0A428KRY9</accession>
<gene>
    <name evidence="1" type="ORF">EI291_07235</name>
</gene>
<dbReference type="EMBL" id="RWIT01000003">
    <property type="protein sequence ID" value="RSK49285.1"/>
    <property type="molecule type" value="Genomic_DNA"/>
</dbReference>